<sequence length="1027" mass="117491">MVFEKLVSFRLDYAPQYKLTKYISNHSRLQIIHLHSKSSPIVEGYFAVGTECNNDSGVAHTLEHLIFMGSKKYPYKGLLDTVGGIAMSNTNAWTATDQTVYTLESVGWPGFKKLLPVYLDHLCNPTLTDYAYTTEVHHIDPKECTDKGVVYSEMEAIEASSGFITNLEKQRLMFPEGNAYRYETGGLTQNLRKLTNNEIREFYAKMYSPENMYLIICGNVPADELLEVMEQFDAELPKFDKKRVRPFIDSPNSQIPEKRTEIVESIVEFPELDESRGEVAMAWIGKDYLDTVNDLAVSMLFEYLTDTSLAPFNKELVEMENPLATDVSYWPDCYMKTIMNLTLHGVPSSKLEEARDKVLGILSNHKIDIKRMRQVIDKNKWVQVRSTERNGSSFLSEICIMDFLYGDENGNSLKRSMDLTDFDILLDWKTEDWQSLLAEVLVENKPVIVLGKPSANKYNELEEDQKNLINHRKRTFSDEKLGQLQATIDEAQRQNNKPIPEELMNGFIIKDPASSVDFIKTKNITTVEHEYNDLEDELTLKVLANRPKDFPLFIHLEHFPSQFVTVQLLLNSRVVKDTSLLPYFYIFRQLFTLPMKDENNNIIDYEEIVKQLENECIVNEISLGFSAEFTDLISLEIECKSSDYANAVKWIKHCLYDMVFDQNRVSILLEKFLNSIVETKREGVQMKQSLFNRHMFTDRSMKKSTDFIFVQKVLDGVLQHITEGNYETEVLPKLESFRDQLRSHFHKFHILIFGDIEKLDDVYQPWKQLVDKLPMDKSQVVVPPTPRLLETVSNLGLDPKSTAYIATTPASASTYMSCVTSVPINLDYQHPDYPAVCMAAAYLEVCEGPFWKGIRGSGLAYGANVGKQFEFNCLSYSIYRGVDVISCYESGKRIIEDLANGITVFEEKLVHCALASIIHGLAGAESNYFNAATIKYSNNFCKKRGPDFNSRFLAKVGSVTIQDLKTVMQKYFINMFNSEKGAVFITCHPSKLESVQEFLESQGYEVIVEEFEATDSASEYSSDYDSN</sequence>
<dbReference type="Gene3D" id="3.30.830.10">
    <property type="entry name" value="Metalloenzyme, LuxS/M16 peptidase-like"/>
    <property type="match status" value="4"/>
</dbReference>
<proteinExistence type="predicted"/>
<dbReference type="PANTHER" id="PTHR43016:SF16">
    <property type="entry name" value="METALLOPROTEASE, PUTATIVE (AFU_ORTHOLOGUE AFUA_4G07610)-RELATED"/>
    <property type="match status" value="1"/>
</dbReference>
<keyword evidence="4" id="KW-1185">Reference proteome</keyword>
<dbReference type="Pfam" id="PF00675">
    <property type="entry name" value="Peptidase_M16"/>
    <property type="match status" value="1"/>
</dbReference>
<protein>
    <submittedName>
        <fullName evidence="3">HEL337Wp</fullName>
    </submittedName>
</protein>
<feature type="domain" description="Peptidase M16 N-terminal" evidence="1">
    <location>
        <begin position="51"/>
        <end position="137"/>
    </location>
</feature>
<dbReference type="SUPFAM" id="SSF63411">
    <property type="entry name" value="LuxS/MPP-like metallohydrolase"/>
    <property type="match status" value="3"/>
</dbReference>
<dbReference type="InterPro" id="IPR011765">
    <property type="entry name" value="Pept_M16_N"/>
</dbReference>
<dbReference type="OrthoDB" id="4953at2759"/>
<dbReference type="STRING" id="45286.A0A0X8HT33"/>
<evidence type="ECO:0000313" key="4">
    <source>
        <dbReference type="Proteomes" id="UP000243052"/>
    </source>
</evidence>
<dbReference type="GeneID" id="28724216"/>
<gene>
    <name evidence="3" type="ORF">AW171_hschr52873</name>
</gene>
<feature type="domain" description="Peptidase M16 C-terminal" evidence="2">
    <location>
        <begin position="193"/>
        <end position="358"/>
    </location>
</feature>
<evidence type="ECO:0000259" key="2">
    <source>
        <dbReference type="Pfam" id="PF05193"/>
    </source>
</evidence>
<evidence type="ECO:0000313" key="3">
    <source>
        <dbReference type="EMBL" id="AMD20944.1"/>
    </source>
</evidence>
<accession>A0A0X8HT33</accession>
<dbReference type="EMBL" id="CP014245">
    <property type="protein sequence ID" value="AMD20944.1"/>
    <property type="molecule type" value="Genomic_DNA"/>
</dbReference>
<dbReference type="Proteomes" id="UP000243052">
    <property type="component" value="Chromosome v"/>
</dbReference>
<dbReference type="GO" id="GO:0046872">
    <property type="term" value="F:metal ion binding"/>
    <property type="evidence" value="ECO:0007669"/>
    <property type="project" value="InterPro"/>
</dbReference>
<dbReference type="FunFam" id="3.30.830.10:FF:000015">
    <property type="entry name" value="Putative zinc metalloprotease"/>
    <property type="match status" value="1"/>
</dbReference>
<name>A0A0X8HT33_9SACH</name>
<evidence type="ECO:0000259" key="1">
    <source>
        <dbReference type="Pfam" id="PF00675"/>
    </source>
</evidence>
<organism evidence="3 4">
    <name type="scientific">Eremothecium sinecaudum</name>
    <dbReference type="NCBI Taxonomy" id="45286"/>
    <lineage>
        <taxon>Eukaryota</taxon>
        <taxon>Fungi</taxon>
        <taxon>Dikarya</taxon>
        <taxon>Ascomycota</taxon>
        <taxon>Saccharomycotina</taxon>
        <taxon>Saccharomycetes</taxon>
        <taxon>Saccharomycetales</taxon>
        <taxon>Saccharomycetaceae</taxon>
        <taxon>Eremothecium</taxon>
    </lineage>
</organism>
<dbReference type="Pfam" id="PF05193">
    <property type="entry name" value="Peptidase_M16_C"/>
    <property type="match status" value="1"/>
</dbReference>
<dbReference type="PANTHER" id="PTHR43016">
    <property type="entry name" value="PRESEQUENCE PROTEASE"/>
    <property type="match status" value="1"/>
</dbReference>
<dbReference type="InterPro" id="IPR007863">
    <property type="entry name" value="Peptidase_M16_C"/>
</dbReference>
<dbReference type="FunFam" id="3.30.830.10:FF:000031">
    <property type="entry name" value="Putative zinc metalloprotease"/>
    <property type="match status" value="1"/>
</dbReference>
<dbReference type="RefSeq" id="XP_017987940.1">
    <property type="nucleotide sequence ID" value="XM_018132779.1"/>
</dbReference>
<reference evidence="3 4" key="1">
    <citation type="submission" date="2016-01" db="EMBL/GenBank/DDBJ databases">
        <title>Genome sequence of the yeast Holleya sinecauda.</title>
        <authorList>
            <person name="Dietrich F.S."/>
        </authorList>
    </citation>
    <scope>NUCLEOTIDE SEQUENCE [LARGE SCALE GENOMIC DNA]</scope>
    <source>
        <strain evidence="3 4">ATCC 58844</strain>
    </source>
</reference>
<dbReference type="AlphaFoldDB" id="A0A0X8HT33"/>
<dbReference type="InterPro" id="IPR011249">
    <property type="entry name" value="Metalloenz_LuxS/M16"/>
</dbReference>